<sequence length="536" mass="60345">MGSLHRLPNELVAHILLFCAFNDILSCQATCRFLHEIITTSSIIQYCIALEISGLEDNPRSELNIPERLELLQRREAAWALFQPNFEQEIPVKNTAVVIYELSGGIYLLSGISRDSINHLRLPSLQNGAIPGWDHIPVIDELLDFGLAVTEHDLIGVLTTSFEDAVSTLQIRFLQLSTGLPHPLSGEPMQFTQHILTDNLGVGIEIVGNLAALVIRDVSFGHHNRDKLLVLDWKRGIIRAELYVESRRYQSAIFLTTEILLVTNAYESCLEIWRIPSDSCESASPIICKKPELSLGLPVIHPGFMVSEFACRGAPNPIISSCDTSRPFHSSPTESIMVFHLTISPLHPRVPIPFVFFAHRYTFLEFLSKAELQPEPRSAPVPWSEWGPPKTRWLRARSIPTEWITTTSGQRYAYVSTQAPLPQPVVVLDFNQNHVRRVNANIKNQIFPYHGMFPNEMITTNVAGLAKRVWIDESRDTYEKMRVFAEDVGGYLPYVAVKSAQTYGFHGVLMDDERIIGIKKNHVLSGVESIEVIHMG</sequence>
<dbReference type="EMBL" id="JANVFU010000009">
    <property type="protein sequence ID" value="KAJ3743087.1"/>
    <property type="molecule type" value="Genomic_DNA"/>
</dbReference>
<organism evidence="2 4">
    <name type="scientific">Lentinula detonsa</name>
    <dbReference type="NCBI Taxonomy" id="2804962"/>
    <lineage>
        <taxon>Eukaryota</taxon>
        <taxon>Fungi</taxon>
        <taxon>Dikarya</taxon>
        <taxon>Basidiomycota</taxon>
        <taxon>Agaricomycotina</taxon>
        <taxon>Agaricomycetes</taxon>
        <taxon>Agaricomycetidae</taxon>
        <taxon>Agaricales</taxon>
        <taxon>Marasmiineae</taxon>
        <taxon>Omphalotaceae</taxon>
        <taxon>Lentinula</taxon>
    </lineage>
</organism>
<comment type="caution">
    <text evidence="2">The sequence shown here is derived from an EMBL/GenBank/DDBJ whole genome shotgun (WGS) entry which is preliminary data.</text>
</comment>
<dbReference type="PROSITE" id="PS50181">
    <property type="entry name" value="FBOX"/>
    <property type="match status" value="1"/>
</dbReference>
<dbReference type="SMART" id="SM00256">
    <property type="entry name" value="FBOX"/>
    <property type="match status" value="1"/>
</dbReference>
<feature type="domain" description="F-box" evidence="1">
    <location>
        <begin position="1"/>
        <end position="47"/>
    </location>
</feature>
<evidence type="ECO:0000259" key="1">
    <source>
        <dbReference type="PROSITE" id="PS50181"/>
    </source>
</evidence>
<keyword evidence="4" id="KW-1185">Reference proteome</keyword>
<reference evidence="2" key="1">
    <citation type="submission" date="2022-08" db="EMBL/GenBank/DDBJ databases">
        <authorList>
            <consortium name="DOE Joint Genome Institute"/>
            <person name="Min B."/>
            <person name="Sierra-Patev S."/>
            <person name="Naranjo-Ortiz M."/>
            <person name="Looney B."/>
            <person name="Konkel Z."/>
            <person name="Slot J.C."/>
            <person name="Sakamoto Y."/>
            <person name="Steenwyk J.L."/>
            <person name="Rokas A."/>
            <person name="Carro J."/>
            <person name="Camarero S."/>
            <person name="Ferreira P."/>
            <person name="Molpeceres G."/>
            <person name="Ruiz-duenas F.J."/>
            <person name="Serrano A."/>
            <person name="Henrissat B."/>
            <person name="Drula E."/>
            <person name="Hughes K.W."/>
            <person name="Mata J.L."/>
            <person name="Ishikawa N.K."/>
            <person name="Vargas-Isla R."/>
            <person name="Ushijima S."/>
            <person name="Smith C.A."/>
            <person name="Ahrendt S."/>
            <person name="Andreopoulos W."/>
            <person name="He G."/>
            <person name="LaButti K."/>
            <person name="Lipzen A."/>
            <person name="Ng V."/>
            <person name="Riley R."/>
            <person name="Sandor L."/>
            <person name="Barry K."/>
            <person name="Martinez A.T."/>
            <person name="Xiao Y."/>
            <person name="Gibbons J.G."/>
            <person name="Terashima K."/>
            <person name="Hibbett D.S."/>
            <person name="Grigoriev I.V."/>
        </authorList>
    </citation>
    <scope>NUCLEOTIDE SEQUENCE</scope>
    <source>
        <strain evidence="2">TFB7810</strain>
    </source>
</reference>
<dbReference type="EMBL" id="MU801949">
    <property type="protein sequence ID" value="KAJ3986018.1"/>
    <property type="molecule type" value="Genomic_DNA"/>
</dbReference>
<dbReference type="Proteomes" id="UP001142393">
    <property type="component" value="Unassembled WGS sequence"/>
</dbReference>
<dbReference type="Pfam" id="PF12937">
    <property type="entry name" value="F-box-like"/>
    <property type="match status" value="1"/>
</dbReference>
<proteinExistence type="predicted"/>
<dbReference type="Proteomes" id="UP001163850">
    <property type="component" value="Unassembled WGS sequence"/>
</dbReference>
<accession>A0AA38Q345</accession>
<gene>
    <name evidence="2" type="ORF">DFH05DRAFT_1422196</name>
    <name evidence="3" type="ORF">F5890DRAFT_1506330</name>
</gene>
<accession>A0A9W8NY35</accession>
<dbReference type="InterPro" id="IPR001810">
    <property type="entry name" value="F-box_dom"/>
</dbReference>
<protein>
    <recommendedName>
        <fullName evidence="1">F-box domain-containing protein</fullName>
    </recommendedName>
</protein>
<dbReference type="InterPro" id="IPR036047">
    <property type="entry name" value="F-box-like_dom_sf"/>
</dbReference>
<name>A0A9W8NY35_9AGAR</name>
<evidence type="ECO:0000313" key="3">
    <source>
        <dbReference type="EMBL" id="KAJ3986018.1"/>
    </source>
</evidence>
<dbReference type="Gene3D" id="1.20.1280.50">
    <property type="match status" value="1"/>
</dbReference>
<dbReference type="AlphaFoldDB" id="A0A9W8NY35"/>
<reference evidence="3" key="2">
    <citation type="submission" date="2022-08" db="EMBL/GenBank/DDBJ databases">
        <authorList>
            <consortium name="DOE Joint Genome Institute"/>
            <person name="Min B."/>
            <person name="Riley R."/>
            <person name="Sierra-Patev S."/>
            <person name="Naranjo-Ortiz M."/>
            <person name="Looney B."/>
            <person name="Konkel Z."/>
            <person name="Slot J.C."/>
            <person name="Sakamoto Y."/>
            <person name="Steenwyk J.L."/>
            <person name="Rokas A."/>
            <person name="Carro J."/>
            <person name="Camarero S."/>
            <person name="Ferreira P."/>
            <person name="Molpeceres G."/>
            <person name="Ruiz-Duenas F.J."/>
            <person name="Serrano A."/>
            <person name="Henrissat B."/>
            <person name="Drula E."/>
            <person name="Hughes K.W."/>
            <person name="Mata J.L."/>
            <person name="Ishikawa N.K."/>
            <person name="Vargas-Isla R."/>
            <person name="Ushijima S."/>
            <person name="Smith C.A."/>
            <person name="Ahrendt S."/>
            <person name="Andreopoulos W."/>
            <person name="He G."/>
            <person name="Labutti K."/>
            <person name="Lipzen A."/>
            <person name="Ng V."/>
            <person name="Sandor L."/>
            <person name="Barry K."/>
            <person name="Martinez A.T."/>
            <person name="Xiao Y."/>
            <person name="Gibbons J.G."/>
            <person name="Terashima K."/>
            <person name="Hibbett D.S."/>
            <person name="Grigoriev I.V."/>
        </authorList>
    </citation>
    <scope>NUCLEOTIDE SEQUENCE</scope>
    <source>
        <strain evidence="3">TFB7829</strain>
    </source>
</reference>
<dbReference type="CDD" id="cd09917">
    <property type="entry name" value="F-box_SF"/>
    <property type="match status" value="1"/>
</dbReference>
<evidence type="ECO:0000313" key="2">
    <source>
        <dbReference type="EMBL" id="KAJ3743087.1"/>
    </source>
</evidence>
<evidence type="ECO:0000313" key="4">
    <source>
        <dbReference type="Proteomes" id="UP001142393"/>
    </source>
</evidence>
<dbReference type="SUPFAM" id="SSF81383">
    <property type="entry name" value="F-box domain"/>
    <property type="match status" value="1"/>
</dbReference>
<reference evidence="2 4" key="3">
    <citation type="journal article" date="2023" name="Proc. Natl. Acad. Sci. U.S.A.">
        <title>A global phylogenomic analysis of the shiitake genus Lentinula.</title>
        <authorList>
            <person name="Sierra-Patev S."/>
            <person name="Min B."/>
            <person name="Naranjo-Ortiz M."/>
            <person name="Looney B."/>
            <person name="Konkel Z."/>
            <person name="Slot J.C."/>
            <person name="Sakamoto Y."/>
            <person name="Steenwyk J.L."/>
            <person name="Rokas A."/>
            <person name="Carro J."/>
            <person name="Camarero S."/>
            <person name="Ferreira P."/>
            <person name="Molpeceres G."/>
            <person name="Ruiz-Duenas F.J."/>
            <person name="Serrano A."/>
            <person name="Henrissat B."/>
            <person name="Drula E."/>
            <person name="Hughes K.W."/>
            <person name="Mata J.L."/>
            <person name="Ishikawa N.K."/>
            <person name="Vargas-Isla R."/>
            <person name="Ushijima S."/>
            <person name="Smith C.A."/>
            <person name="Donoghue J."/>
            <person name="Ahrendt S."/>
            <person name="Andreopoulos W."/>
            <person name="He G."/>
            <person name="LaButti K."/>
            <person name="Lipzen A."/>
            <person name="Ng V."/>
            <person name="Riley R."/>
            <person name="Sandor L."/>
            <person name="Barry K."/>
            <person name="Martinez A.T."/>
            <person name="Xiao Y."/>
            <person name="Gibbons J.G."/>
            <person name="Terashima K."/>
            <person name="Grigoriev I.V."/>
            <person name="Hibbett D."/>
        </authorList>
    </citation>
    <scope>NUCLEOTIDE SEQUENCE [LARGE SCALE GENOMIC DNA]</scope>
    <source>
        <strain evidence="2 4">TFB7810</strain>
    </source>
</reference>